<protein>
    <submittedName>
        <fullName evidence="2">STK19 kinase</fullName>
    </submittedName>
</protein>
<dbReference type="Pfam" id="PF10494">
    <property type="entry name" value="Stk19"/>
    <property type="match status" value="1"/>
</dbReference>
<dbReference type="InterPro" id="IPR018865">
    <property type="entry name" value="STK19-like"/>
</dbReference>
<comment type="similarity">
    <text evidence="1">Belongs to the STK19 family.</text>
</comment>
<dbReference type="PANTHER" id="PTHR15243:SF0">
    <property type="entry name" value="SERINE_THREONINE-PROTEIN KINASE 19"/>
    <property type="match status" value="1"/>
</dbReference>
<name>A0A7L4EGT8_HIRRU</name>
<dbReference type="GO" id="GO:0016301">
    <property type="term" value="F:kinase activity"/>
    <property type="evidence" value="ECO:0007669"/>
    <property type="project" value="UniProtKB-KW"/>
</dbReference>
<dbReference type="PANTHER" id="PTHR15243">
    <property type="entry name" value="SERINE/THREONINE-PROTEIN KINASE 19"/>
    <property type="match status" value="1"/>
</dbReference>
<dbReference type="GO" id="GO:0046579">
    <property type="term" value="P:positive regulation of Ras protein signal transduction"/>
    <property type="evidence" value="ECO:0007669"/>
    <property type="project" value="TreeGrafter"/>
</dbReference>
<dbReference type="AlphaFoldDB" id="A0A7L4EGT8"/>
<sequence length="179" mass="19653">NPSNPRPAPQNRLRDEGRVRLLHLGLGPDALGVVSLELYRQKALEAAAGTPREGLVRRFLERAVAASAELSFEQRGMREMGFGDGDVTQLVAAGLLTVRDAGSWWLAVPGAGRFVRALLRGRRAVLALVRRSRQRQIPLRELQGDRAPPGLRRGLGASFVLHDLLGAQRLCRYGPDPRL</sequence>
<accession>A0A7L4EGT8</accession>
<reference evidence="2 3" key="1">
    <citation type="submission" date="2019-09" db="EMBL/GenBank/DDBJ databases">
        <title>Bird 10,000 Genomes (B10K) Project - Family phase.</title>
        <authorList>
            <person name="Zhang G."/>
        </authorList>
    </citation>
    <scope>NUCLEOTIDE SEQUENCE [LARGE SCALE GENOMIC DNA]</scope>
    <source>
        <strain evidence="2">B10K-DU-001-67</strain>
        <tissue evidence="2">Muscle</tissue>
    </source>
</reference>
<dbReference type="EMBL" id="VZZX01004981">
    <property type="protein sequence ID" value="NXW72722.1"/>
    <property type="molecule type" value="Genomic_DNA"/>
</dbReference>
<feature type="non-terminal residue" evidence="2">
    <location>
        <position position="1"/>
    </location>
</feature>
<proteinExistence type="inferred from homology"/>
<organism evidence="2 3">
    <name type="scientific">Hirundo rustica</name>
    <name type="common">Barn swallow</name>
    <dbReference type="NCBI Taxonomy" id="43150"/>
    <lineage>
        <taxon>Eukaryota</taxon>
        <taxon>Metazoa</taxon>
        <taxon>Chordata</taxon>
        <taxon>Craniata</taxon>
        <taxon>Vertebrata</taxon>
        <taxon>Euteleostomi</taxon>
        <taxon>Archelosauria</taxon>
        <taxon>Archosauria</taxon>
        <taxon>Dinosauria</taxon>
        <taxon>Saurischia</taxon>
        <taxon>Theropoda</taxon>
        <taxon>Coelurosauria</taxon>
        <taxon>Aves</taxon>
        <taxon>Neognathae</taxon>
        <taxon>Neoaves</taxon>
        <taxon>Telluraves</taxon>
        <taxon>Australaves</taxon>
        <taxon>Passeriformes</taxon>
        <taxon>Sylvioidea</taxon>
        <taxon>Hirundinidae</taxon>
        <taxon>Hirundo</taxon>
    </lineage>
</organism>
<comment type="caution">
    <text evidence="2">The sequence shown here is derived from an EMBL/GenBank/DDBJ whole genome shotgun (WGS) entry which is preliminary data.</text>
</comment>
<evidence type="ECO:0000313" key="2">
    <source>
        <dbReference type="EMBL" id="NXW72722.1"/>
    </source>
</evidence>
<dbReference type="Proteomes" id="UP000585317">
    <property type="component" value="Unassembled WGS sequence"/>
</dbReference>
<keyword evidence="2" id="KW-0808">Transferase</keyword>
<evidence type="ECO:0000313" key="3">
    <source>
        <dbReference type="Proteomes" id="UP000585317"/>
    </source>
</evidence>
<evidence type="ECO:0000256" key="1">
    <source>
        <dbReference type="ARBA" id="ARBA00093458"/>
    </source>
</evidence>
<gene>
    <name evidence="2" type="primary">Stk19</name>
    <name evidence="2" type="ORF">HIRRUS_R15294</name>
</gene>
<feature type="non-terminal residue" evidence="2">
    <location>
        <position position="179"/>
    </location>
</feature>
<keyword evidence="2" id="KW-0418">Kinase</keyword>